<dbReference type="NCBIfam" id="TIGR00231">
    <property type="entry name" value="small_GTP"/>
    <property type="match status" value="1"/>
</dbReference>
<name>A0A367LAF7_9HYPO</name>
<feature type="compositionally biased region" description="Basic residues" evidence="11">
    <location>
        <begin position="538"/>
        <end position="551"/>
    </location>
</feature>
<evidence type="ECO:0000256" key="7">
    <source>
        <dbReference type="ARBA" id="ARBA00023128"/>
    </source>
</evidence>
<dbReference type="GO" id="GO:0005525">
    <property type="term" value="F:GTP binding"/>
    <property type="evidence" value="ECO:0007669"/>
    <property type="project" value="UniProtKB-KW"/>
</dbReference>
<gene>
    <name evidence="13" type="ORF">L249_7540</name>
</gene>
<dbReference type="PANTHER" id="PTHR43381">
    <property type="entry name" value="TRANSLATION INITIATION FACTOR IF-2-RELATED"/>
    <property type="match status" value="1"/>
</dbReference>
<feature type="compositionally biased region" description="Polar residues" evidence="11">
    <location>
        <begin position="298"/>
        <end position="322"/>
    </location>
</feature>
<keyword evidence="7" id="KW-0496">Mitochondrion</keyword>
<comment type="similarity">
    <text evidence="2">Belongs to the TRAFAC class translation factor GTPase superfamily. Classic translation factor GTPase family. IF-2 subfamily.</text>
</comment>
<dbReference type="InterPro" id="IPR023115">
    <property type="entry name" value="TIF_IF2_dom3"/>
</dbReference>
<feature type="compositionally biased region" description="Polar residues" evidence="11">
    <location>
        <begin position="456"/>
        <end position="468"/>
    </location>
</feature>
<dbReference type="GO" id="GO:0003924">
    <property type="term" value="F:GTPase activity"/>
    <property type="evidence" value="ECO:0007669"/>
    <property type="project" value="InterPro"/>
</dbReference>
<dbReference type="CDD" id="cd03702">
    <property type="entry name" value="IF2_mtIF2_II"/>
    <property type="match status" value="1"/>
</dbReference>
<feature type="compositionally biased region" description="Polar residues" evidence="11">
    <location>
        <begin position="208"/>
        <end position="245"/>
    </location>
</feature>
<evidence type="ECO:0000313" key="14">
    <source>
        <dbReference type="Proteomes" id="UP000253664"/>
    </source>
</evidence>
<feature type="region of interest" description="Disordered" evidence="11">
    <location>
        <begin position="261"/>
        <end position="341"/>
    </location>
</feature>
<dbReference type="PANTHER" id="PTHR43381:SF20">
    <property type="entry name" value="TRANSLATION INITIATION FACTOR IF-2, MITOCHONDRIAL"/>
    <property type="match status" value="1"/>
</dbReference>
<feature type="compositionally biased region" description="Basic and acidic residues" evidence="11">
    <location>
        <begin position="469"/>
        <end position="486"/>
    </location>
</feature>
<dbReference type="FunFam" id="3.40.50.10050:FF:000001">
    <property type="entry name" value="Translation initiation factor IF-2"/>
    <property type="match status" value="1"/>
</dbReference>
<comment type="function">
    <text evidence="9">One of the essential components for the initiation of protein synthesis. Protects formylmethionyl-tRNA from spontaneous hydrolysis and promotes its binding to the 30S ribosomal subunits. Also involved in the hydrolysis of GTP during the formation of the 70S ribosomal complex.</text>
</comment>
<dbReference type="FunFam" id="2.40.30.10:FF:000008">
    <property type="entry name" value="Translation initiation factor IF-2"/>
    <property type="match status" value="1"/>
</dbReference>
<dbReference type="InterPro" id="IPR036925">
    <property type="entry name" value="TIF_IF2_dom3_sf"/>
</dbReference>
<feature type="region of interest" description="Disordered" evidence="11">
    <location>
        <begin position="77"/>
        <end position="98"/>
    </location>
</feature>
<dbReference type="Pfam" id="PF11987">
    <property type="entry name" value="IF-2"/>
    <property type="match status" value="1"/>
</dbReference>
<dbReference type="HAMAP" id="MF_00100_B">
    <property type="entry name" value="IF_2_B"/>
    <property type="match status" value="1"/>
</dbReference>
<dbReference type="Gene3D" id="2.40.30.10">
    <property type="entry name" value="Translation factors"/>
    <property type="match status" value="2"/>
</dbReference>
<organism evidence="13 14">
    <name type="scientific">Ophiocordyceps polyrhachis-furcata BCC 54312</name>
    <dbReference type="NCBI Taxonomy" id="1330021"/>
    <lineage>
        <taxon>Eukaryota</taxon>
        <taxon>Fungi</taxon>
        <taxon>Dikarya</taxon>
        <taxon>Ascomycota</taxon>
        <taxon>Pezizomycotina</taxon>
        <taxon>Sordariomycetes</taxon>
        <taxon>Hypocreomycetidae</taxon>
        <taxon>Hypocreales</taxon>
        <taxon>Ophiocordycipitaceae</taxon>
        <taxon>Ophiocordyceps</taxon>
    </lineage>
</organism>
<evidence type="ECO:0000259" key="12">
    <source>
        <dbReference type="PROSITE" id="PS51722"/>
    </source>
</evidence>
<dbReference type="SUPFAM" id="SSF52156">
    <property type="entry name" value="Initiation factor IF2/eIF5b, domain 3"/>
    <property type="match status" value="1"/>
</dbReference>
<evidence type="ECO:0000256" key="10">
    <source>
        <dbReference type="ARBA" id="ARBA00044200"/>
    </source>
</evidence>
<keyword evidence="3" id="KW-0396">Initiation factor</keyword>
<evidence type="ECO:0000256" key="4">
    <source>
        <dbReference type="ARBA" id="ARBA00022741"/>
    </source>
</evidence>
<feature type="compositionally biased region" description="Pro residues" evidence="11">
    <location>
        <begin position="991"/>
        <end position="1002"/>
    </location>
</feature>
<dbReference type="AlphaFoldDB" id="A0A367LAF7"/>
<dbReference type="InterPro" id="IPR005225">
    <property type="entry name" value="Small_GTP-bd"/>
</dbReference>
<dbReference type="CDD" id="cd01887">
    <property type="entry name" value="IF2_eIF5B"/>
    <property type="match status" value="1"/>
</dbReference>
<sequence length="1218" mass="132945">MSRSQRPPSLEIAPKVGEILTQNVKKMSKSCLCRDSNPQKTSPPALHLRLVSTEALICLVILATEPQLVYVQPQCSSLEPGSPDSSAKSSAVGIGAASSGGVGSLANKGIGSMASADKLGGSSPSHAPPILHGLLPHELAARESMARKSIPTPAPTPQPQSQNALPRSGVGMTRSNFDRDPSRTEIRPSRPAASGDPSRWDPQPRSPPNQSWTAVSRQQSPTQGTPSAAQGSNSPAIGRQQQQQPNNALFTEVGFSGYWRAENTTGAPRPVDGQQSPVKRSWSDAKTPDSWADGVDNVLSTAPTQTSTAGDEQRPSQNSPPTASRLMPETGGKQQQLAVPKPRRMGAFSQLKASVSGSANSEDILLPWKGGWDALKRAGQTPEAVKKTAVPENAQELKTTPMSVSKPATNDPQKDQAFWDEWEMRTSPQKGVLQVERQQREVRQNETWSEEKKQGSEQQHGELNNNRRGAQERQVQDQPTQERRNETLLSPEQQRSMESVQEKQLHGERSKERRAPEDMGDQRPLSSLDSAQEARIKASSKKQKKPRKKSFRREDEDYEDYVIERQERQQQQKAQKKASQSQEEGGEKKEAPPTRKIFIPEFINLHDLAKALKQPVDRFMRDLEHMGFANITSDTIMTGETAGLVAAEYEYDAEIDRGAKKDLSSRPAPQDMSSLPSRPPVVTIMGHVDHGKTTLLDRLRKSSVAAQEHGGITQHIGAFVVKMSSGKAITFLDTPGHAAFLSMRQRGAYVTDMVVLVVAADDSVMPQTLEALKHAEKAKVPVIVAINKVDKPQARVDQVMRDLASNGVQLEEFGGDVQTVRVSGKTGEGMDELEESIVAQSEFLELRTETDGLAEGWVIESSVKPTGKSATVLIKRGTLRPGDIIVAGKSWARVRLLLNEAGGEMAEVPPATPAEVWGWRELPPAGELVLQAPDEETAKTAVAYRMEMADRAESSLQLAEHEQRLRELAAKKAAEEEAAAAAAEAAEAGIEPPPPPPPPPEEPGVLYQNFIIRADVIGSVEAVSGIVLELGSNEVRPRVLRSSVGQISEFDVDHAAASKAIIINFNSPILPHIRQRAAMAEVRIMEHNIIYRIADDVTTVLEDLLPAMVSHRVVSEVDVLQIFTINVKRRITRNIAGCRVRNGVMQKTSKVKVLRRGEVVFDGLIDTFRHGKKDVQSMGKGTECGIGLQGFDAFEVDDQIQGYEVITEKRTLGGRRTG</sequence>
<feature type="compositionally biased region" description="Low complexity" evidence="11">
    <location>
        <begin position="85"/>
        <end position="97"/>
    </location>
</feature>
<comment type="subcellular location">
    <subcellularLocation>
        <location evidence="1">Mitochondrion</location>
    </subcellularLocation>
</comment>
<dbReference type="OrthoDB" id="361630at2759"/>
<dbReference type="Gene3D" id="3.40.50.10050">
    <property type="entry name" value="Translation initiation factor IF- 2, domain 3"/>
    <property type="match status" value="1"/>
</dbReference>
<dbReference type="SUPFAM" id="SSF52540">
    <property type="entry name" value="P-loop containing nucleoside triphosphate hydrolases"/>
    <property type="match status" value="1"/>
</dbReference>
<dbReference type="GO" id="GO:0005739">
    <property type="term" value="C:mitochondrion"/>
    <property type="evidence" value="ECO:0007669"/>
    <property type="project" value="UniProtKB-SubCell"/>
</dbReference>
<keyword evidence="6" id="KW-0809">Transit peptide</keyword>
<keyword evidence="14" id="KW-1185">Reference proteome</keyword>
<keyword evidence="8" id="KW-0342">GTP-binding</keyword>
<dbReference type="InterPro" id="IPR009000">
    <property type="entry name" value="Transl_B-barrel_sf"/>
</dbReference>
<protein>
    <recommendedName>
        <fullName evidence="10">Translation initiation factor IF-2, mitochondrial</fullName>
    </recommendedName>
</protein>
<evidence type="ECO:0000256" key="8">
    <source>
        <dbReference type="ARBA" id="ARBA00023134"/>
    </source>
</evidence>
<evidence type="ECO:0000256" key="9">
    <source>
        <dbReference type="ARBA" id="ARBA00025162"/>
    </source>
</evidence>
<dbReference type="EMBL" id="LKCN02000010">
    <property type="protein sequence ID" value="RCI11418.1"/>
    <property type="molecule type" value="Genomic_DNA"/>
</dbReference>
<dbReference type="InterPro" id="IPR000178">
    <property type="entry name" value="TF_IF2_bacterial-like"/>
</dbReference>
<proteinExistence type="inferred from homology"/>
<feature type="compositionally biased region" description="Polar residues" evidence="11">
    <location>
        <begin position="487"/>
        <end position="499"/>
    </location>
</feature>
<feature type="compositionally biased region" description="Basic and acidic residues" evidence="11">
    <location>
        <begin position="176"/>
        <end position="188"/>
    </location>
</feature>
<evidence type="ECO:0000256" key="3">
    <source>
        <dbReference type="ARBA" id="ARBA00022540"/>
    </source>
</evidence>
<evidence type="ECO:0000256" key="5">
    <source>
        <dbReference type="ARBA" id="ARBA00022917"/>
    </source>
</evidence>
<feature type="region of interest" description="Disordered" evidence="11">
    <location>
        <begin position="976"/>
        <end position="1004"/>
    </location>
</feature>
<dbReference type="Pfam" id="PF22042">
    <property type="entry name" value="EF-G_D2"/>
    <property type="match status" value="1"/>
</dbReference>
<reference evidence="13 14" key="1">
    <citation type="journal article" date="2015" name="BMC Genomics">
        <title>Insights from the genome of Ophiocordyceps polyrhachis-furcata to pathogenicity and host specificity in insect fungi.</title>
        <authorList>
            <person name="Wichadakul D."/>
            <person name="Kobmoo N."/>
            <person name="Ingsriswang S."/>
            <person name="Tangphatsornruang S."/>
            <person name="Chantasingh D."/>
            <person name="Luangsa-ard J.J."/>
            <person name="Eurwilaichitr L."/>
        </authorList>
    </citation>
    <scope>NUCLEOTIDE SEQUENCE [LARGE SCALE GENOMIC DNA]</scope>
    <source>
        <strain evidence="13 14">BCC 54312</strain>
    </source>
</reference>
<feature type="compositionally biased region" description="Low complexity" evidence="11">
    <location>
        <begin position="571"/>
        <end position="583"/>
    </location>
</feature>
<evidence type="ECO:0000256" key="11">
    <source>
        <dbReference type="SAM" id="MobiDB-lite"/>
    </source>
</evidence>
<dbReference type="Gene3D" id="3.40.50.300">
    <property type="entry name" value="P-loop containing nucleotide triphosphate hydrolases"/>
    <property type="match status" value="1"/>
</dbReference>
<dbReference type="InterPro" id="IPR006847">
    <property type="entry name" value="IF2_N"/>
</dbReference>
<feature type="region of interest" description="Disordered" evidence="11">
    <location>
        <begin position="661"/>
        <end position="681"/>
    </location>
</feature>
<dbReference type="SUPFAM" id="SSF50447">
    <property type="entry name" value="Translation proteins"/>
    <property type="match status" value="2"/>
</dbReference>
<dbReference type="Pfam" id="PF04760">
    <property type="entry name" value="IF2_N"/>
    <property type="match status" value="1"/>
</dbReference>
<keyword evidence="5" id="KW-0648">Protein biosynthesis</keyword>
<evidence type="ECO:0000256" key="2">
    <source>
        <dbReference type="ARBA" id="ARBA00007733"/>
    </source>
</evidence>
<feature type="compositionally biased region" description="Basic and acidic residues" evidence="11">
    <location>
        <begin position="437"/>
        <end position="455"/>
    </location>
</feature>
<dbReference type="InterPro" id="IPR027417">
    <property type="entry name" value="P-loop_NTPase"/>
</dbReference>
<evidence type="ECO:0000313" key="13">
    <source>
        <dbReference type="EMBL" id="RCI11418.1"/>
    </source>
</evidence>
<dbReference type="Pfam" id="PF00009">
    <property type="entry name" value="GTP_EFTU"/>
    <property type="match status" value="1"/>
</dbReference>
<dbReference type="PROSITE" id="PS51722">
    <property type="entry name" value="G_TR_2"/>
    <property type="match status" value="1"/>
</dbReference>
<comment type="caution">
    <text evidence="13">The sequence shown here is derived from an EMBL/GenBank/DDBJ whole genome shotgun (WGS) entry which is preliminary data.</text>
</comment>
<feature type="region of interest" description="Disordered" evidence="11">
    <location>
        <begin position="380"/>
        <end position="595"/>
    </location>
</feature>
<dbReference type="STRING" id="1330021.A0A367LAF7"/>
<dbReference type="InterPro" id="IPR053905">
    <property type="entry name" value="EF-G-like_DII"/>
</dbReference>
<dbReference type="CDD" id="cd03692">
    <property type="entry name" value="mtIF2_IVc"/>
    <property type="match status" value="1"/>
</dbReference>
<dbReference type="InterPro" id="IPR044145">
    <property type="entry name" value="IF2_II"/>
</dbReference>
<feature type="region of interest" description="Disordered" evidence="11">
    <location>
        <begin position="148"/>
        <end position="245"/>
    </location>
</feature>
<evidence type="ECO:0000256" key="1">
    <source>
        <dbReference type="ARBA" id="ARBA00004173"/>
    </source>
</evidence>
<dbReference type="GO" id="GO:0003743">
    <property type="term" value="F:translation initiation factor activity"/>
    <property type="evidence" value="ECO:0007669"/>
    <property type="project" value="UniProtKB-KW"/>
</dbReference>
<feature type="compositionally biased region" description="Low complexity" evidence="11">
    <location>
        <begin position="979"/>
        <end position="990"/>
    </location>
</feature>
<dbReference type="Proteomes" id="UP000253664">
    <property type="component" value="Unassembled WGS sequence"/>
</dbReference>
<dbReference type="InterPro" id="IPR000795">
    <property type="entry name" value="T_Tr_GTP-bd_dom"/>
</dbReference>
<keyword evidence="4" id="KW-0547">Nucleotide-binding</keyword>
<dbReference type="FunFam" id="3.40.50.300:FF:000019">
    <property type="entry name" value="Translation initiation factor IF-2"/>
    <property type="match status" value="1"/>
</dbReference>
<feature type="domain" description="Tr-type G" evidence="12">
    <location>
        <begin position="677"/>
        <end position="847"/>
    </location>
</feature>
<evidence type="ECO:0000256" key="6">
    <source>
        <dbReference type="ARBA" id="ARBA00022946"/>
    </source>
</evidence>
<feature type="compositionally biased region" description="Basic and acidic residues" evidence="11">
    <location>
        <begin position="500"/>
        <end position="521"/>
    </location>
</feature>
<accession>A0A367LAF7</accession>
<feature type="compositionally biased region" description="Polar residues" evidence="11">
    <location>
        <begin position="396"/>
        <end position="411"/>
    </location>
</feature>
<dbReference type="InterPro" id="IPR015760">
    <property type="entry name" value="TIF_IF2"/>
</dbReference>